<feature type="chain" id="PRO_5040818944" evidence="11">
    <location>
        <begin position="19"/>
        <end position="1658"/>
    </location>
</feature>
<protein>
    <submittedName>
        <fullName evidence="14">Uncharacterized protein</fullName>
    </submittedName>
</protein>
<comment type="subcellular location">
    <subcellularLocation>
        <location evidence="1">Membrane</location>
        <topology evidence="1">Multi-pass membrane protein</topology>
    </subcellularLocation>
</comment>
<dbReference type="InterPro" id="IPR001202">
    <property type="entry name" value="WW_dom"/>
</dbReference>
<keyword evidence="5 10" id="KW-0472">Membrane</keyword>
<dbReference type="GO" id="GO:0038039">
    <property type="term" value="C:G protein-coupled receptor heterodimeric complex"/>
    <property type="evidence" value="ECO:0007669"/>
    <property type="project" value="TreeGrafter"/>
</dbReference>
<accession>A0A9W7C6X4</accession>
<keyword evidence="4" id="KW-0297">G-protein coupled receptor</keyword>
<keyword evidence="2 10" id="KW-0812">Transmembrane</keyword>
<sequence length="1658" mass="182967">MMYNIYICALLCFVSARAGFVPDDELREEFYVENPMQRAMGDVVPAAADGSEGPTAAPIIADACYDTTVESSRAQNPWDNTCFGVCYENLFGPSYPRPCQYRTGKTSADWTEAQVGELSSFVDATGGTPVDSCGSYELVDEYYPGGNAWNYYYLICTSCAEGFSGTSRSFSLTRHDGTGFSYQEYYFYVYNCQRDATAAPTATPTNRPTSAPTTMAPTASICSNGKQDTGETAVDCGGSLCPPCDDYLSCIEPTDCKSGVCGLDKTCAATTTAPTASPTGAPTPSPTPAPTTLAPTPAATIAPTETPETFFTCNDNSKCWTGNEGCCDRITTNMFVSSLLTERILFYDLQNKNYQLFHQNRQKDVIGADGQVTGTSSSLPMSFDPGASHVAFNGEYILFAQKMVDGEAGLINRFNWQDGQNPQPTLRSSQFQSLTGSSRTFDPGVLRYNNDFDLLLLSDRGSSTRGNDKLYLWSFTPYSAQIILDSACTIVDVAMEKTKDAARVEVLVLVKCSETDFKVKRLVIGVTKSTGSITLDTSSTFEEWSLPISYGEARSIEWVADYACSGDACEASPDVFTNRFFVAFEPTSDATEHIREFTSAGQLTSSFLTLGDLDGNRYGIDLGMIRRAPNGLIYASERRFGLPLVIDPNRPTQAIIGQTGASHGELADSFAMAFSSNAYGLKSQVVWNTTLTERNRLGETLTAGDKIGFQVVLRDSLDVATSRPTKLDYALTGKVLVGEEESESTILRPAGETTAEVPTKLNSTLVAEKASLSGDDANHKWAFKVQLSGLEMQIGDETKFWVQPAKTSPVTTLLEDTFKTSTAGESITTSIHTYDKFENKRTFGDVEEDESDSGKFKCFNSNLSNDPSLDPKCVITRSSFGVFQVKIDSDKADTYAYEITYDDEPIVNSPFFFTFKPAEISGSHSTVTGIENNFEPAKDGETEQRSIYVSLRDRFSNFVPVPSNSTRNLTVEEWSEQEKMLGSVNITLKELKFAKVSEYLIGAFMKPYVDMRRSQCLLANNATNKNGDRYDELYEVCDSQARAADNFDEYAETEKEVMPDGNIKVTFSVDGPEYLYIVTTVLVKNEGGGWKAAKANTRDRDGVSLTAYEWRPAKLVIETTYSDKEMFVLMGVSSFALFYNVLIFFLVWFWQNENAIKFSQRRMLNIMLAGFFILNVVIFLQSFPFFYTWEGSCAFDLYFSSFGGGLVFSVMLAKLYRVNKIAFAKANKKVVITDKFLLQRIGALFAVSTIYFCIAIYVCPTKYLGETSPKPVDTDSFDSEKYIKFYKCDWDPEKKKNSNVWTPFFVMGVLIVVLLLFTASLNRKIPSAFAEGKYIAWTIYILFMNLMLSLAIVYDPMIKFTSPGVYRGGYLIPTIASILIGMSFIFVPKFLHIIQATNIDIADLTKYIKRGSLKNQAGGNNGGGDAAQQQSNNQRSNTVASTMSSTSAVEMGRTSTMGGTMVGSPPGRSGKFSGRVSGTSSFKSSFAKRTTTQESTALSSSMSSDDNMSSGSPILSSFGGSTATLNPLSEANNDEEEDESETASLQQKPPRGSVAPPPPPLSSASGQKQLQNELSRIREELKKKEQDNLKLKQKLQNQNLQIKRAKQIKAQSSRSISQNQNRIPEGSPWQKFQDHKGEMYYYHSVTKDCRYERPDSWF</sequence>
<evidence type="ECO:0000259" key="12">
    <source>
        <dbReference type="PROSITE" id="PS50020"/>
    </source>
</evidence>
<evidence type="ECO:0000256" key="4">
    <source>
        <dbReference type="ARBA" id="ARBA00023040"/>
    </source>
</evidence>
<evidence type="ECO:0000256" key="7">
    <source>
        <dbReference type="ARBA" id="ARBA00023180"/>
    </source>
</evidence>
<feature type="compositionally biased region" description="Acidic residues" evidence="9">
    <location>
        <begin position="1532"/>
        <end position="1541"/>
    </location>
</feature>
<evidence type="ECO:0000313" key="15">
    <source>
        <dbReference type="Proteomes" id="UP001165085"/>
    </source>
</evidence>
<feature type="signal peptide" evidence="11">
    <location>
        <begin position="1"/>
        <end position="18"/>
    </location>
</feature>
<keyword evidence="15" id="KW-1185">Reference proteome</keyword>
<evidence type="ECO:0000256" key="2">
    <source>
        <dbReference type="ARBA" id="ARBA00022692"/>
    </source>
</evidence>
<feature type="transmembrane region" description="Helical" evidence="10">
    <location>
        <begin position="1197"/>
        <end position="1216"/>
    </location>
</feature>
<dbReference type="CDD" id="cd00201">
    <property type="entry name" value="WW"/>
    <property type="match status" value="1"/>
</dbReference>
<evidence type="ECO:0000313" key="14">
    <source>
        <dbReference type="EMBL" id="GMI00771.1"/>
    </source>
</evidence>
<keyword evidence="7" id="KW-0325">Glycoprotein</keyword>
<keyword evidence="11" id="KW-0732">Signal</keyword>
<feature type="compositionally biased region" description="Polar residues" evidence="9">
    <location>
        <begin position="1476"/>
        <end position="1498"/>
    </location>
</feature>
<evidence type="ECO:0000256" key="1">
    <source>
        <dbReference type="ARBA" id="ARBA00004141"/>
    </source>
</evidence>
<dbReference type="SUPFAM" id="SSF51045">
    <property type="entry name" value="WW domain"/>
    <property type="match status" value="1"/>
</dbReference>
<feature type="transmembrane region" description="Helical" evidence="10">
    <location>
        <begin position="1300"/>
        <end position="1322"/>
    </location>
</feature>
<dbReference type="InterPro" id="IPR002455">
    <property type="entry name" value="GPCR3_GABA-B"/>
</dbReference>
<feature type="transmembrane region" description="Helical" evidence="10">
    <location>
        <begin position="1126"/>
        <end position="1150"/>
    </location>
</feature>
<feature type="compositionally biased region" description="Low complexity" evidence="9">
    <location>
        <begin position="1611"/>
        <end position="1623"/>
    </location>
</feature>
<feature type="transmembrane region" description="Helical" evidence="10">
    <location>
        <begin position="1334"/>
        <end position="1354"/>
    </location>
</feature>
<dbReference type="PANTHER" id="PTHR10519">
    <property type="entry name" value="GABA-B RECEPTOR"/>
    <property type="match status" value="1"/>
</dbReference>
<proteinExistence type="predicted"/>
<dbReference type="OrthoDB" id="2158641at2759"/>
<evidence type="ECO:0000256" key="10">
    <source>
        <dbReference type="SAM" id="Phobius"/>
    </source>
</evidence>
<dbReference type="InterPro" id="IPR036020">
    <property type="entry name" value="WW_dom_sf"/>
</dbReference>
<dbReference type="PANTHER" id="PTHR10519:SF20">
    <property type="entry name" value="G-PROTEIN COUPLED RECEPTOR 156-RELATED"/>
    <property type="match status" value="1"/>
</dbReference>
<evidence type="ECO:0000256" key="5">
    <source>
        <dbReference type="ARBA" id="ARBA00023136"/>
    </source>
</evidence>
<dbReference type="SMART" id="SM00456">
    <property type="entry name" value="WW"/>
    <property type="match status" value="1"/>
</dbReference>
<feature type="domain" description="WW" evidence="12">
    <location>
        <begin position="1623"/>
        <end position="1656"/>
    </location>
</feature>
<dbReference type="PROSITE" id="PS50259">
    <property type="entry name" value="G_PROTEIN_RECEP_F3_4"/>
    <property type="match status" value="1"/>
</dbReference>
<feature type="region of interest" description="Disordered" evidence="9">
    <location>
        <begin position="1418"/>
        <end position="1572"/>
    </location>
</feature>
<name>A0A9W7C6X4_9STRA</name>
<feature type="compositionally biased region" description="Low complexity" evidence="9">
    <location>
        <begin position="200"/>
        <end position="220"/>
    </location>
</feature>
<gene>
    <name evidence="14" type="ORF">TrST_g5023</name>
</gene>
<feature type="compositionally biased region" description="Polar residues" evidence="9">
    <location>
        <begin position="1513"/>
        <end position="1527"/>
    </location>
</feature>
<dbReference type="Gene3D" id="2.20.70.10">
    <property type="match status" value="1"/>
</dbReference>
<organism evidence="14 15">
    <name type="scientific">Triparma strigata</name>
    <dbReference type="NCBI Taxonomy" id="1606541"/>
    <lineage>
        <taxon>Eukaryota</taxon>
        <taxon>Sar</taxon>
        <taxon>Stramenopiles</taxon>
        <taxon>Ochrophyta</taxon>
        <taxon>Bolidophyceae</taxon>
        <taxon>Parmales</taxon>
        <taxon>Triparmaceae</taxon>
        <taxon>Triparma</taxon>
    </lineage>
</organism>
<feature type="region of interest" description="Disordered" evidence="9">
    <location>
        <begin position="1606"/>
        <end position="1631"/>
    </location>
</feature>
<dbReference type="Proteomes" id="UP001165085">
    <property type="component" value="Unassembled WGS sequence"/>
</dbReference>
<feature type="compositionally biased region" description="Low complexity" evidence="9">
    <location>
        <begin position="1499"/>
        <end position="1512"/>
    </location>
</feature>
<dbReference type="GO" id="GO:0004965">
    <property type="term" value="F:G protein-coupled GABA receptor activity"/>
    <property type="evidence" value="ECO:0007669"/>
    <property type="project" value="InterPro"/>
</dbReference>
<comment type="caution">
    <text evidence="14">The sequence shown here is derived from an EMBL/GenBank/DDBJ whole genome shotgun (WGS) entry which is preliminary data.</text>
</comment>
<dbReference type="EMBL" id="BRXY01000572">
    <property type="protein sequence ID" value="GMI00771.1"/>
    <property type="molecule type" value="Genomic_DNA"/>
</dbReference>
<keyword evidence="6" id="KW-0675">Receptor</keyword>
<feature type="region of interest" description="Disordered" evidence="9">
    <location>
        <begin position="272"/>
        <end position="292"/>
    </location>
</feature>
<keyword evidence="3 10" id="KW-1133">Transmembrane helix</keyword>
<feature type="compositionally biased region" description="Low complexity" evidence="9">
    <location>
        <begin position="1426"/>
        <end position="1449"/>
    </location>
</feature>
<evidence type="ECO:0000256" key="11">
    <source>
        <dbReference type="SAM" id="SignalP"/>
    </source>
</evidence>
<feature type="transmembrane region" description="Helical" evidence="10">
    <location>
        <begin position="1366"/>
        <end position="1387"/>
    </location>
</feature>
<dbReference type="InterPro" id="IPR017978">
    <property type="entry name" value="GPCR_3_C"/>
</dbReference>
<feature type="domain" description="G-protein coupled receptors family 3 profile" evidence="13">
    <location>
        <begin position="1192"/>
        <end position="1394"/>
    </location>
</feature>
<keyword evidence="8" id="KW-0807">Transducer</keyword>
<feature type="transmembrane region" description="Helical" evidence="10">
    <location>
        <begin position="1237"/>
        <end position="1258"/>
    </location>
</feature>
<evidence type="ECO:0000259" key="13">
    <source>
        <dbReference type="PROSITE" id="PS50259"/>
    </source>
</evidence>
<feature type="transmembrane region" description="Helical" evidence="10">
    <location>
        <begin position="1162"/>
        <end position="1185"/>
    </location>
</feature>
<dbReference type="Pfam" id="PF00003">
    <property type="entry name" value="7tm_3"/>
    <property type="match status" value="1"/>
</dbReference>
<dbReference type="PROSITE" id="PS50020">
    <property type="entry name" value="WW_DOMAIN_2"/>
    <property type="match status" value="1"/>
</dbReference>
<dbReference type="InterPro" id="IPR013783">
    <property type="entry name" value="Ig-like_fold"/>
</dbReference>
<feature type="region of interest" description="Disordered" evidence="9">
    <location>
        <begin position="200"/>
        <end position="222"/>
    </location>
</feature>
<dbReference type="Gene3D" id="2.60.40.10">
    <property type="entry name" value="Immunoglobulins"/>
    <property type="match status" value="1"/>
</dbReference>
<evidence type="ECO:0000256" key="3">
    <source>
        <dbReference type="ARBA" id="ARBA00022989"/>
    </source>
</evidence>
<reference evidence="15" key="1">
    <citation type="journal article" date="2023" name="Commun. Biol.">
        <title>Genome analysis of Parmales, the sister group of diatoms, reveals the evolutionary specialization of diatoms from phago-mixotrophs to photoautotrophs.</title>
        <authorList>
            <person name="Ban H."/>
            <person name="Sato S."/>
            <person name="Yoshikawa S."/>
            <person name="Yamada K."/>
            <person name="Nakamura Y."/>
            <person name="Ichinomiya M."/>
            <person name="Sato N."/>
            <person name="Blanc-Mathieu R."/>
            <person name="Endo H."/>
            <person name="Kuwata A."/>
            <person name="Ogata H."/>
        </authorList>
    </citation>
    <scope>NUCLEOTIDE SEQUENCE [LARGE SCALE GENOMIC DNA]</scope>
    <source>
        <strain evidence="15">NIES 3701</strain>
    </source>
</reference>
<evidence type="ECO:0000256" key="6">
    <source>
        <dbReference type="ARBA" id="ARBA00023170"/>
    </source>
</evidence>
<evidence type="ECO:0000256" key="9">
    <source>
        <dbReference type="SAM" id="MobiDB-lite"/>
    </source>
</evidence>
<evidence type="ECO:0000256" key="8">
    <source>
        <dbReference type="ARBA" id="ARBA00023224"/>
    </source>
</evidence>